<comment type="caution">
    <text evidence="2">The sequence shown here is derived from an EMBL/GenBank/DDBJ whole genome shotgun (WGS) entry which is preliminary data.</text>
</comment>
<accession>A0A0G1LHX3</accession>
<gene>
    <name evidence="2" type="ORF">UW63_C0079G0002</name>
</gene>
<proteinExistence type="predicted"/>
<name>A0A0G1LHX3_9BACT</name>
<evidence type="ECO:0000313" key="2">
    <source>
        <dbReference type="EMBL" id="KKT68367.1"/>
    </source>
</evidence>
<evidence type="ECO:0000256" key="1">
    <source>
        <dbReference type="SAM" id="Phobius"/>
    </source>
</evidence>
<dbReference type="Proteomes" id="UP000034154">
    <property type="component" value="Unassembled WGS sequence"/>
</dbReference>
<dbReference type="EMBL" id="LCJB01000079">
    <property type="protein sequence ID" value="KKT68367.1"/>
    <property type="molecule type" value="Genomic_DNA"/>
</dbReference>
<evidence type="ECO:0000313" key="3">
    <source>
        <dbReference type="Proteomes" id="UP000034154"/>
    </source>
</evidence>
<protein>
    <submittedName>
        <fullName evidence="2">Uncharacterized protein</fullName>
    </submittedName>
</protein>
<keyword evidence="1" id="KW-0812">Transmembrane</keyword>
<organism evidence="2 3">
    <name type="scientific">Candidatus Uhrbacteria bacterium GW2011_GWF2_44_350</name>
    <dbReference type="NCBI Taxonomy" id="1619000"/>
    <lineage>
        <taxon>Bacteria</taxon>
        <taxon>Candidatus Uhriibacteriota</taxon>
    </lineage>
</organism>
<reference evidence="2 3" key="1">
    <citation type="journal article" date="2015" name="Nature">
        <title>rRNA introns, odd ribosomes, and small enigmatic genomes across a large radiation of phyla.</title>
        <authorList>
            <person name="Brown C.T."/>
            <person name="Hug L.A."/>
            <person name="Thomas B.C."/>
            <person name="Sharon I."/>
            <person name="Castelle C.J."/>
            <person name="Singh A."/>
            <person name="Wilkins M.J."/>
            <person name="Williams K.H."/>
            <person name="Banfield J.F."/>
        </authorList>
    </citation>
    <scope>NUCLEOTIDE SEQUENCE [LARGE SCALE GENOMIC DNA]</scope>
</reference>
<sequence>MTGKKKTLIIGAVILLIALLILFVWFLLNQKPTPKTVVVTNEVTTQPTSERQSNNPEIISPIVEEIQPSGLESLAKTFSERYGSYSSESDFANLSDVLPLMNSTLRAQTENFIETAKQSGEYYGVTTRVLSVSIVSLDEENGSASLEISTQREESIGGPENSVVKYQKLFLNYVMEGEVWKVSSTRWE</sequence>
<feature type="transmembrane region" description="Helical" evidence="1">
    <location>
        <begin position="7"/>
        <end position="28"/>
    </location>
</feature>
<keyword evidence="1" id="KW-1133">Transmembrane helix</keyword>
<dbReference type="AlphaFoldDB" id="A0A0G1LHX3"/>
<keyword evidence="1" id="KW-0472">Membrane</keyword>